<evidence type="ECO:0000313" key="3">
    <source>
        <dbReference type="Proteomes" id="UP000886523"/>
    </source>
</evidence>
<accession>A0A9P6B2Q3</accession>
<feature type="region of interest" description="Disordered" evidence="1">
    <location>
        <begin position="36"/>
        <end position="69"/>
    </location>
</feature>
<dbReference type="AlphaFoldDB" id="A0A9P6B2Q3"/>
<proteinExistence type="predicted"/>
<protein>
    <submittedName>
        <fullName evidence="2">Uncharacterized protein</fullName>
    </submittedName>
</protein>
<dbReference type="EMBL" id="MU128938">
    <property type="protein sequence ID" value="KAF9516619.1"/>
    <property type="molecule type" value="Genomic_DNA"/>
</dbReference>
<dbReference type="Proteomes" id="UP000886523">
    <property type="component" value="Unassembled WGS sequence"/>
</dbReference>
<feature type="compositionally biased region" description="Polar residues" evidence="1">
    <location>
        <begin position="38"/>
        <end position="49"/>
    </location>
</feature>
<keyword evidence="3" id="KW-1185">Reference proteome</keyword>
<sequence length="302" mass="33651">MHILESKLPQVLLDNAQADRFNSALQNDLSASIHAPTPWSTSMKQSSNPLPIKPQPKKKVMLPPSNPSQQNHNHPLLIKFFPKIEPEKHEVGHTIVSKINDALACTNACQVDHIDVIQYSLNGNTVIIMGEHTTADDLKDYYALISSLLSPNEFTAHPDHVYHRVTEKLTDKWVGFKAWKCVSSHHGLDMSQPLYSNQAHQSHLASHQKKMHLCLETRECCTYLACHAEPPITLNTHKYTTATYAALLTTAPMHAKQDQCVMSAPVQSIQLTAILQNHPKSVSIVEGCMKLGPKCMMHTPNG</sequence>
<organism evidence="2 3">
    <name type="scientific">Hydnum rufescens UP504</name>
    <dbReference type="NCBI Taxonomy" id="1448309"/>
    <lineage>
        <taxon>Eukaryota</taxon>
        <taxon>Fungi</taxon>
        <taxon>Dikarya</taxon>
        <taxon>Basidiomycota</taxon>
        <taxon>Agaricomycotina</taxon>
        <taxon>Agaricomycetes</taxon>
        <taxon>Cantharellales</taxon>
        <taxon>Hydnaceae</taxon>
        <taxon>Hydnum</taxon>
    </lineage>
</organism>
<name>A0A9P6B2Q3_9AGAM</name>
<gene>
    <name evidence="2" type="ORF">BS47DRAFT_1360261</name>
</gene>
<comment type="caution">
    <text evidence="2">The sequence shown here is derived from an EMBL/GenBank/DDBJ whole genome shotgun (WGS) entry which is preliminary data.</text>
</comment>
<reference evidence="2" key="1">
    <citation type="journal article" date="2020" name="Nat. Commun.">
        <title>Large-scale genome sequencing of mycorrhizal fungi provides insights into the early evolution of symbiotic traits.</title>
        <authorList>
            <person name="Miyauchi S."/>
            <person name="Kiss E."/>
            <person name="Kuo A."/>
            <person name="Drula E."/>
            <person name="Kohler A."/>
            <person name="Sanchez-Garcia M."/>
            <person name="Morin E."/>
            <person name="Andreopoulos B."/>
            <person name="Barry K.W."/>
            <person name="Bonito G."/>
            <person name="Buee M."/>
            <person name="Carver A."/>
            <person name="Chen C."/>
            <person name="Cichocki N."/>
            <person name="Clum A."/>
            <person name="Culley D."/>
            <person name="Crous P.W."/>
            <person name="Fauchery L."/>
            <person name="Girlanda M."/>
            <person name="Hayes R.D."/>
            <person name="Keri Z."/>
            <person name="LaButti K."/>
            <person name="Lipzen A."/>
            <person name="Lombard V."/>
            <person name="Magnuson J."/>
            <person name="Maillard F."/>
            <person name="Murat C."/>
            <person name="Nolan M."/>
            <person name="Ohm R.A."/>
            <person name="Pangilinan J."/>
            <person name="Pereira M.F."/>
            <person name="Perotto S."/>
            <person name="Peter M."/>
            <person name="Pfister S."/>
            <person name="Riley R."/>
            <person name="Sitrit Y."/>
            <person name="Stielow J.B."/>
            <person name="Szollosi G."/>
            <person name="Zifcakova L."/>
            <person name="Stursova M."/>
            <person name="Spatafora J.W."/>
            <person name="Tedersoo L."/>
            <person name="Vaario L.M."/>
            <person name="Yamada A."/>
            <person name="Yan M."/>
            <person name="Wang P."/>
            <person name="Xu J."/>
            <person name="Bruns T."/>
            <person name="Baldrian P."/>
            <person name="Vilgalys R."/>
            <person name="Dunand C."/>
            <person name="Henrissat B."/>
            <person name="Grigoriev I.V."/>
            <person name="Hibbett D."/>
            <person name="Nagy L.G."/>
            <person name="Martin F.M."/>
        </authorList>
    </citation>
    <scope>NUCLEOTIDE SEQUENCE</scope>
    <source>
        <strain evidence="2">UP504</strain>
    </source>
</reference>
<evidence type="ECO:0000256" key="1">
    <source>
        <dbReference type="SAM" id="MobiDB-lite"/>
    </source>
</evidence>
<evidence type="ECO:0000313" key="2">
    <source>
        <dbReference type="EMBL" id="KAF9516619.1"/>
    </source>
</evidence>